<dbReference type="Proteomes" id="UP000260835">
    <property type="component" value="Unassembled WGS sequence"/>
</dbReference>
<reference evidence="1 2" key="1">
    <citation type="submission" date="2018-08" db="EMBL/GenBank/DDBJ databases">
        <title>A genome reference for cultivated species of the human gut microbiota.</title>
        <authorList>
            <person name="Zou Y."/>
            <person name="Xue W."/>
            <person name="Luo G."/>
        </authorList>
    </citation>
    <scope>NUCLEOTIDE SEQUENCE [LARGE SCALE GENOMIC DNA]</scope>
    <source>
        <strain evidence="1 2">TF09-12</strain>
    </source>
</reference>
<comment type="caution">
    <text evidence="1">The sequence shown here is derived from an EMBL/GenBank/DDBJ whole genome shotgun (WGS) entry which is preliminary data.</text>
</comment>
<accession>A0A3E4QK97</accession>
<sequence length="285" mass="33084">MNYSELVEMLKNSINAYHFPIEHRSNNKAVVIVIDGITPIEVKVGEVPTLLLKISSYKTNLMDGYFESNEKIHFQKNNKIGSDGNYVLFYPIIKGLQKSKYQRYFLMVVYEDPTKESGEVSRLAKIVSTKVLKQPVQNIKMPMIMNELKSIGTIPELSIRFYTVNNEDSSVDVKYREYLQVCKLKKEKLQNFKDMPFETMQDLLSDTDNAENYSKRESFIHFGKKEYRIKREIINDAEATIKETAEKIFNASSAITQHQLDNKIHQTDFMVEKMTAVISNYLSIE</sequence>
<evidence type="ECO:0000313" key="1">
    <source>
        <dbReference type="EMBL" id="RGK98413.1"/>
    </source>
</evidence>
<organism evidence="1 2">
    <name type="scientific">Prevotella disiens</name>
    <dbReference type="NCBI Taxonomy" id="28130"/>
    <lineage>
        <taxon>Bacteria</taxon>
        <taxon>Pseudomonadati</taxon>
        <taxon>Bacteroidota</taxon>
        <taxon>Bacteroidia</taxon>
        <taxon>Bacteroidales</taxon>
        <taxon>Prevotellaceae</taxon>
        <taxon>Prevotella</taxon>
    </lineage>
</organism>
<evidence type="ECO:0000313" key="2">
    <source>
        <dbReference type="Proteomes" id="UP000260835"/>
    </source>
</evidence>
<dbReference type="EMBL" id="QSRD01000050">
    <property type="protein sequence ID" value="RGK98413.1"/>
    <property type="molecule type" value="Genomic_DNA"/>
</dbReference>
<gene>
    <name evidence="1" type="ORF">DXC89_07485</name>
</gene>
<proteinExistence type="predicted"/>
<protein>
    <submittedName>
        <fullName evidence="1">Uncharacterized protein</fullName>
    </submittedName>
</protein>
<name>A0A3E4QK97_9BACT</name>
<dbReference type="RefSeq" id="WP_117653697.1">
    <property type="nucleotide sequence ID" value="NZ_CABOGP010000050.1"/>
</dbReference>
<dbReference type="AlphaFoldDB" id="A0A3E4QK97"/>